<dbReference type="InterPro" id="IPR049940">
    <property type="entry name" value="GluQ/Sye"/>
</dbReference>
<keyword evidence="6 11" id="KW-0547">Nucleotide-binding</keyword>
<comment type="similarity">
    <text evidence="2 11">Belongs to the class-I aminoacyl-tRNA synthetase family. Glutamate--tRNA ligase type 1 subfamily.</text>
</comment>
<dbReference type="Proteomes" id="UP000247807">
    <property type="component" value="Unassembled WGS sequence"/>
</dbReference>
<protein>
    <recommendedName>
        <fullName evidence="11">Glutamate--tRNA ligase</fullName>
        <ecNumber evidence="11">6.1.1.17</ecNumber>
    </recommendedName>
    <alternativeName>
        <fullName evidence="11">Glutamyl-tRNA synthetase</fullName>
        <shortName evidence="11">GluRS</shortName>
    </alternativeName>
</protein>
<comment type="function">
    <text evidence="11">Catalyzes the attachment of glutamate to tRNA(Glu) in a two-step reaction: glutamate is first activated by ATP to form Glu-AMP and then transferred to the acceptor end of tRNA(Glu).</text>
</comment>
<dbReference type="EMBL" id="QJUE01000002">
    <property type="protein sequence ID" value="PYE02659.1"/>
    <property type="molecule type" value="Genomic_DNA"/>
</dbReference>
<evidence type="ECO:0000313" key="15">
    <source>
        <dbReference type="Proteomes" id="UP000247807"/>
    </source>
</evidence>
<evidence type="ECO:0000256" key="1">
    <source>
        <dbReference type="ARBA" id="ARBA00004496"/>
    </source>
</evidence>
<name>A0A318R9E7_PROMR</name>
<dbReference type="Pfam" id="PF00749">
    <property type="entry name" value="tRNA-synt_1c"/>
    <property type="match status" value="1"/>
</dbReference>
<gene>
    <name evidence="11" type="primary">gltX</name>
    <name evidence="14" type="ORF">DNJ73_02590</name>
</gene>
<keyword evidence="9 11" id="KW-0030">Aminoacyl-tRNA synthetase</keyword>
<dbReference type="CDD" id="cd00808">
    <property type="entry name" value="GluRS_core"/>
    <property type="match status" value="1"/>
</dbReference>
<comment type="subunit">
    <text evidence="3 11">Monomer.</text>
</comment>
<dbReference type="InterPro" id="IPR033910">
    <property type="entry name" value="GluRS_core"/>
</dbReference>
<evidence type="ECO:0000256" key="8">
    <source>
        <dbReference type="ARBA" id="ARBA00022917"/>
    </source>
</evidence>
<evidence type="ECO:0000259" key="12">
    <source>
        <dbReference type="Pfam" id="PF00749"/>
    </source>
</evidence>
<dbReference type="GO" id="GO:0005829">
    <property type="term" value="C:cytosol"/>
    <property type="evidence" value="ECO:0007669"/>
    <property type="project" value="TreeGrafter"/>
</dbReference>
<comment type="caution">
    <text evidence="14">The sequence shown here is derived from an EMBL/GenBank/DDBJ whole genome shotgun (WGS) entry which is preliminary data.</text>
</comment>
<dbReference type="PRINTS" id="PR00987">
    <property type="entry name" value="TRNASYNTHGLU"/>
</dbReference>
<dbReference type="HAMAP" id="MF_00022">
    <property type="entry name" value="Glu_tRNA_synth_type1"/>
    <property type="match status" value="1"/>
</dbReference>
<keyword evidence="7 11" id="KW-0067">ATP-binding</keyword>
<evidence type="ECO:0000256" key="7">
    <source>
        <dbReference type="ARBA" id="ARBA00022840"/>
    </source>
</evidence>
<sequence>MKVRVRLAPSPTGTLHLGTARTALFNWLFAKKEGGSFLLRIEDTDFERSKEEYIKNIYDGLQWLGIDWNESPVIQSKRVNEHKAIIKTLIDKGFAYRCYASESELEEMRETQKENGLAPRYDNRHRFLTPEQESNFINEGRNPVIRFKINDQKLISWNDLIRGEMTWSGKDLGGDMVIARRAPADSIGDPLYNLVVVADDSAMKISHVIRGEDHIANTAKQILLYEALDLNIPTFAHTPLILNSEGKKLSKRDGVTSISEFKEMGYTSEAMANYMTLLGWAVPEGTNERFKISEISSVFSFEKVNKASAKFDWDKLNWLNSQVIHEMSPKKLLNYLDPLFKKNEWNIPSQEWGENLLDLIAPSMILINDGVDQAKPFFEEPTLNPDGKKQLELKETKVILKFILENLKKSDSPIINEEKAHDLLNQATKICEVKKGLVMKSLRAALFGTLNGPDLIKSWVLLSRLSKDRPRISRFI</sequence>
<dbReference type="PANTHER" id="PTHR43311:SF2">
    <property type="entry name" value="GLUTAMATE--TRNA LIGASE, MITOCHONDRIAL-RELATED"/>
    <property type="match status" value="1"/>
</dbReference>
<keyword evidence="5 11" id="KW-0436">Ligase</keyword>
<dbReference type="InterPro" id="IPR045462">
    <property type="entry name" value="aa-tRNA-synth_I_cd-bd"/>
</dbReference>
<dbReference type="GO" id="GO:0004818">
    <property type="term" value="F:glutamate-tRNA ligase activity"/>
    <property type="evidence" value="ECO:0007669"/>
    <property type="project" value="UniProtKB-UniRule"/>
</dbReference>
<dbReference type="Gene3D" id="3.40.50.620">
    <property type="entry name" value="HUPs"/>
    <property type="match status" value="1"/>
</dbReference>
<dbReference type="NCBIfam" id="TIGR00464">
    <property type="entry name" value="gltX_bact"/>
    <property type="match status" value="1"/>
</dbReference>
<proteinExistence type="inferred from homology"/>
<evidence type="ECO:0000256" key="3">
    <source>
        <dbReference type="ARBA" id="ARBA00011245"/>
    </source>
</evidence>
<dbReference type="AlphaFoldDB" id="A0A318R9E7"/>
<evidence type="ECO:0000313" key="14">
    <source>
        <dbReference type="EMBL" id="PYE02659.1"/>
    </source>
</evidence>
<dbReference type="InterPro" id="IPR020061">
    <property type="entry name" value="Glu_tRNA_lig_a-bdl"/>
</dbReference>
<keyword evidence="8 11" id="KW-0648">Protein biosynthesis</keyword>
<dbReference type="Gene3D" id="1.10.10.350">
    <property type="match status" value="1"/>
</dbReference>
<dbReference type="InterPro" id="IPR008925">
    <property type="entry name" value="aa_tRNA-synth_I_cd-bd_sf"/>
</dbReference>
<feature type="domain" description="Glutamyl/glutaminyl-tRNA synthetase class Ib catalytic" evidence="12">
    <location>
        <begin position="2"/>
        <end position="318"/>
    </location>
</feature>
<dbReference type="RefSeq" id="WP_158466156.1">
    <property type="nucleotide sequence ID" value="NZ_QJUE01000002.1"/>
</dbReference>
<evidence type="ECO:0000256" key="2">
    <source>
        <dbReference type="ARBA" id="ARBA00007894"/>
    </source>
</evidence>
<feature type="short sequence motif" description="'KMSKS' region" evidence="11">
    <location>
        <begin position="248"/>
        <end position="252"/>
    </location>
</feature>
<accession>A0A318R9E7</accession>
<dbReference type="InterPro" id="IPR014729">
    <property type="entry name" value="Rossmann-like_a/b/a_fold"/>
</dbReference>
<evidence type="ECO:0000256" key="6">
    <source>
        <dbReference type="ARBA" id="ARBA00022741"/>
    </source>
</evidence>
<dbReference type="Pfam" id="PF19269">
    <property type="entry name" value="Anticodon_2"/>
    <property type="match status" value="1"/>
</dbReference>
<feature type="domain" description="Aminoacyl-tRNA synthetase class I anticodon-binding" evidence="13">
    <location>
        <begin position="337"/>
        <end position="464"/>
    </location>
</feature>
<comment type="caution">
    <text evidence="11">Lacks conserved residue(s) required for the propagation of feature annotation.</text>
</comment>
<feature type="binding site" evidence="11">
    <location>
        <position position="251"/>
    </location>
    <ligand>
        <name>ATP</name>
        <dbReference type="ChEBI" id="CHEBI:30616"/>
    </ligand>
</feature>
<reference evidence="14 15" key="1">
    <citation type="journal article" date="2018" name="Appl. Environ. Microbiol.">
        <title>Genome rearrangement shapes Prochlorococcus ecological adaptation.</title>
        <authorList>
            <person name="Yan W."/>
            <person name="Wei S."/>
            <person name="Wang Q."/>
            <person name="Xiao X."/>
            <person name="Zeng Q."/>
            <person name="Jiao N."/>
            <person name="Zhang R."/>
        </authorList>
    </citation>
    <scope>NUCLEOTIDE SEQUENCE [LARGE SCALE GENOMIC DNA]</scope>
    <source>
        <strain evidence="14 15">XMU1408</strain>
    </source>
</reference>
<dbReference type="InterPro" id="IPR020751">
    <property type="entry name" value="aa-tRNA-synth_I_codon-bd_sub2"/>
</dbReference>
<dbReference type="Gene3D" id="3.90.800.10">
    <property type="entry name" value="Glutamyl-tRNA Synthetase, Domain 3"/>
    <property type="match status" value="1"/>
</dbReference>
<evidence type="ECO:0000256" key="4">
    <source>
        <dbReference type="ARBA" id="ARBA00022490"/>
    </source>
</evidence>
<dbReference type="InterPro" id="IPR020058">
    <property type="entry name" value="Glu/Gln-tRNA-synth_Ib_cat-dom"/>
</dbReference>
<dbReference type="GO" id="GO:0005524">
    <property type="term" value="F:ATP binding"/>
    <property type="evidence" value="ECO:0007669"/>
    <property type="project" value="UniProtKB-UniRule"/>
</dbReference>
<dbReference type="OrthoDB" id="9807503at2"/>
<dbReference type="InterPro" id="IPR004527">
    <property type="entry name" value="Glu-tRNA-ligase_bac/mito"/>
</dbReference>
<dbReference type="SUPFAM" id="SSF48163">
    <property type="entry name" value="An anticodon-binding domain of class I aminoacyl-tRNA synthetases"/>
    <property type="match status" value="1"/>
</dbReference>
<evidence type="ECO:0000256" key="9">
    <source>
        <dbReference type="ARBA" id="ARBA00023146"/>
    </source>
</evidence>
<feature type="short sequence motif" description="'HIGH' region" evidence="11">
    <location>
        <begin position="9"/>
        <end position="19"/>
    </location>
</feature>
<evidence type="ECO:0000259" key="13">
    <source>
        <dbReference type="Pfam" id="PF19269"/>
    </source>
</evidence>
<dbReference type="EC" id="6.1.1.17" evidence="11"/>
<dbReference type="GO" id="GO:0008270">
    <property type="term" value="F:zinc ion binding"/>
    <property type="evidence" value="ECO:0007669"/>
    <property type="project" value="InterPro"/>
</dbReference>
<evidence type="ECO:0000256" key="10">
    <source>
        <dbReference type="ARBA" id="ARBA00048351"/>
    </source>
</evidence>
<dbReference type="InterPro" id="IPR001412">
    <property type="entry name" value="aa-tRNA-synth_I_CS"/>
</dbReference>
<dbReference type="FunFam" id="3.40.50.620:FF:000007">
    <property type="entry name" value="Glutamate--tRNA ligase"/>
    <property type="match status" value="1"/>
</dbReference>
<organism evidence="14 15">
    <name type="scientific">Prochlorococcus marinus XMU1408</name>
    <dbReference type="NCBI Taxonomy" id="2213228"/>
    <lineage>
        <taxon>Bacteria</taxon>
        <taxon>Bacillati</taxon>
        <taxon>Cyanobacteriota</taxon>
        <taxon>Cyanophyceae</taxon>
        <taxon>Synechococcales</taxon>
        <taxon>Prochlorococcaceae</taxon>
        <taxon>Prochlorococcus</taxon>
    </lineage>
</organism>
<dbReference type="GO" id="GO:0006424">
    <property type="term" value="P:glutamyl-tRNA aminoacylation"/>
    <property type="evidence" value="ECO:0007669"/>
    <property type="project" value="UniProtKB-UniRule"/>
</dbReference>
<comment type="subcellular location">
    <subcellularLocation>
        <location evidence="1 11">Cytoplasm</location>
    </subcellularLocation>
</comment>
<dbReference type="SUPFAM" id="SSF52374">
    <property type="entry name" value="Nucleotidylyl transferase"/>
    <property type="match status" value="1"/>
</dbReference>
<dbReference type="PANTHER" id="PTHR43311">
    <property type="entry name" value="GLUTAMATE--TRNA LIGASE"/>
    <property type="match status" value="1"/>
</dbReference>
<evidence type="ECO:0000256" key="5">
    <source>
        <dbReference type="ARBA" id="ARBA00022598"/>
    </source>
</evidence>
<dbReference type="GO" id="GO:0000049">
    <property type="term" value="F:tRNA binding"/>
    <property type="evidence" value="ECO:0007669"/>
    <property type="project" value="InterPro"/>
</dbReference>
<comment type="catalytic activity">
    <reaction evidence="10 11">
        <text>tRNA(Glu) + L-glutamate + ATP = L-glutamyl-tRNA(Glu) + AMP + diphosphate</text>
        <dbReference type="Rhea" id="RHEA:23540"/>
        <dbReference type="Rhea" id="RHEA-COMP:9663"/>
        <dbReference type="Rhea" id="RHEA-COMP:9680"/>
        <dbReference type="ChEBI" id="CHEBI:29985"/>
        <dbReference type="ChEBI" id="CHEBI:30616"/>
        <dbReference type="ChEBI" id="CHEBI:33019"/>
        <dbReference type="ChEBI" id="CHEBI:78442"/>
        <dbReference type="ChEBI" id="CHEBI:78520"/>
        <dbReference type="ChEBI" id="CHEBI:456215"/>
        <dbReference type="EC" id="6.1.1.17"/>
    </reaction>
</comment>
<dbReference type="InterPro" id="IPR000924">
    <property type="entry name" value="Glu/Gln-tRNA-synth"/>
</dbReference>
<dbReference type="PROSITE" id="PS00178">
    <property type="entry name" value="AA_TRNA_LIGASE_I"/>
    <property type="match status" value="1"/>
</dbReference>
<evidence type="ECO:0000256" key="11">
    <source>
        <dbReference type="HAMAP-Rule" id="MF_00022"/>
    </source>
</evidence>
<keyword evidence="4 11" id="KW-0963">Cytoplasm</keyword>
<dbReference type="Gene3D" id="1.10.1160.10">
    <property type="entry name" value="Glutamyl-trna Synthetase, Domain 2"/>
    <property type="match status" value="1"/>
</dbReference>